<dbReference type="InterPro" id="IPR013115">
    <property type="entry name" value="HisG_C"/>
</dbReference>
<dbReference type="Pfam" id="PF01634">
    <property type="entry name" value="HisG"/>
    <property type="match status" value="1"/>
</dbReference>
<reference evidence="21 22" key="1">
    <citation type="submission" date="2019-04" db="EMBL/GenBank/DDBJ databases">
        <authorList>
            <person name="Van Vliet M D."/>
        </authorList>
    </citation>
    <scope>NUCLEOTIDE SEQUENCE [LARGE SCALE GENOMIC DNA]</scope>
    <source>
        <strain evidence="21 22">F1</strain>
    </source>
</reference>
<dbReference type="Pfam" id="PF08029">
    <property type="entry name" value="HisG_C"/>
    <property type="match status" value="1"/>
</dbReference>
<dbReference type="Proteomes" id="UP000366872">
    <property type="component" value="Unassembled WGS sequence"/>
</dbReference>
<comment type="pathway">
    <text evidence="4 18">Amino-acid biosynthesis; L-histidine biosynthesis; L-histidine from 5-phospho-alpha-D-ribose 1-diphosphate: step 1/9.</text>
</comment>
<dbReference type="GO" id="GO:0005737">
    <property type="term" value="C:cytoplasm"/>
    <property type="evidence" value="ECO:0007669"/>
    <property type="project" value="UniProtKB-SubCell"/>
</dbReference>
<dbReference type="NCBIfam" id="TIGR00070">
    <property type="entry name" value="hisG"/>
    <property type="match status" value="1"/>
</dbReference>
<comment type="activity regulation">
    <text evidence="18">Feedback inhibited by histidine.</text>
</comment>
<evidence type="ECO:0000256" key="16">
    <source>
        <dbReference type="ARBA" id="ARBA00023102"/>
    </source>
</evidence>
<name>A0A6C2U3H7_PONDE</name>
<evidence type="ECO:0000256" key="1">
    <source>
        <dbReference type="ARBA" id="ARBA00000915"/>
    </source>
</evidence>
<dbReference type="GO" id="GO:0000287">
    <property type="term" value="F:magnesium ion binding"/>
    <property type="evidence" value="ECO:0007669"/>
    <property type="project" value="UniProtKB-UniRule"/>
</dbReference>
<dbReference type="AlphaFoldDB" id="A0A6C2U3H7"/>
<dbReference type="InterPro" id="IPR015867">
    <property type="entry name" value="N-reg_PII/ATP_PRibTrfase_C"/>
</dbReference>
<dbReference type="HAMAP" id="MF_00079">
    <property type="entry name" value="HisG_Long"/>
    <property type="match status" value="1"/>
</dbReference>
<gene>
    <name evidence="18 21" type="primary">hisG</name>
    <name evidence="21" type="ORF">PDESU_02910</name>
</gene>
<evidence type="ECO:0000256" key="3">
    <source>
        <dbReference type="ARBA" id="ARBA00004496"/>
    </source>
</evidence>
<dbReference type="InterPro" id="IPR013820">
    <property type="entry name" value="ATP_PRibTrfase_cat"/>
</dbReference>
<comment type="function">
    <text evidence="17 18">Catalyzes the condensation of ATP and 5-phosphoribose 1-diphosphate to form N'-(5'-phosphoribosyl)-ATP (PR-ATP). Has a crucial role in the pathway because the rate of histidine biosynthesis seems to be controlled primarily by regulation of HisG enzymatic activity.</text>
</comment>
<evidence type="ECO:0000256" key="8">
    <source>
        <dbReference type="ARBA" id="ARBA00022490"/>
    </source>
</evidence>
<keyword evidence="22" id="KW-1185">Reference proteome</keyword>
<evidence type="ECO:0000256" key="10">
    <source>
        <dbReference type="ARBA" id="ARBA00022676"/>
    </source>
</evidence>
<comment type="similarity">
    <text evidence="5 18">Belongs to the ATP phosphoribosyltransferase family. Long subfamily.</text>
</comment>
<dbReference type="GO" id="GO:0003879">
    <property type="term" value="F:ATP phosphoribosyltransferase activity"/>
    <property type="evidence" value="ECO:0007669"/>
    <property type="project" value="UniProtKB-UniRule"/>
</dbReference>
<comment type="subcellular location">
    <subcellularLocation>
        <location evidence="3 18">Cytoplasm</location>
    </subcellularLocation>
</comment>
<dbReference type="RefSeq" id="WP_136079837.1">
    <property type="nucleotide sequence ID" value="NZ_CAAHFG010000001.1"/>
</dbReference>
<evidence type="ECO:0000259" key="19">
    <source>
        <dbReference type="Pfam" id="PF01634"/>
    </source>
</evidence>
<evidence type="ECO:0000256" key="12">
    <source>
        <dbReference type="ARBA" id="ARBA00022723"/>
    </source>
</evidence>
<protein>
    <recommendedName>
        <fullName evidence="7 18">ATP phosphoribosyltransferase</fullName>
        <shortName evidence="18">ATP-PRT</shortName>
        <shortName evidence="18">ATP-PRTase</shortName>
        <ecNumber evidence="6 18">2.4.2.17</ecNumber>
    </recommendedName>
</protein>
<dbReference type="InterPro" id="IPR020621">
    <property type="entry name" value="ATP-PRT_HisG_long"/>
</dbReference>
<dbReference type="NCBIfam" id="TIGR03455">
    <property type="entry name" value="HisG_C-term"/>
    <property type="match status" value="1"/>
</dbReference>
<evidence type="ECO:0000256" key="15">
    <source>
        <dbReference type="ARBA" id="ARBA00022842"/>
    </source>
</evidence>
<evidence type="ECO:0000256" key="9">
    <source>
        <dbReference type="ARBA" id="ARBA00022605"/>
    </source>
</evidence>
<evidence type="ECO:0000256" key="13">
    <source>
        <dbReference type="ARBA" id="ARBA00022741"/>
    </source>
</evidence>
<evidence type="ECO:0000256" key="7">
    <source>
        <dbReference type="ARBA" id="ARBA00020998"/>
    </source>
</evidence>
<dbReference type="CDD" id="cd13593">
    <property type="entry name" value="PBP2_HisGL3"/>
    <property type="match status" value="1"/>
</dbReference>
<evidence type="ECO:0000259" key="20">
    <source>
        <dbReference type="Pfam" id="PF08029"/>
    </source>
</evidence>
<keyword evidence="9 18" id="KW-0028">Amino-acid biosynthesis</keyword>
<feature type="domain" description="ATP phosphoribosyltransferase catalytic" evidence="19">
    <location>
        <begin position="50"/>
        <end position="209"/>
    </location>
</feature>
<comment type="catalytic activity">
    <reaction evidence="1 18">
        <text>1-(5-phospho-beta-D-ribosyl)-ATP + diphosphate = 5-phospho-alpha-D-ribose 1-diphosphate + ATP</text>
        <dbReference type="Rhea" id="RHEA:18473"/>
        <dbReference type="ChEBI" id="CHEBI:30616"/>
        <dbReference type="ChEBI" id="CHEBI:33019"/>
        <dbReference type="ChEBI" id="CHEBI:58017"/>
        <dbReference type="ChEBI" id="CHEBI:73183"/>
        <dbReference type="EC" id="2.4.2.17"/>
    </reaction>
</comment>
<evidence type="ECO:0000256" key="14">
    <source>
        <dbReference type="ARBA" id="ARBA00022840"/>
    </source>
</evidence>
<keyword evidence="8 18" id="KW-0963">Cytoplasm</keyword>
<dbReference type="EC" id="2.4.2.17" evidence="6 18"/>
<dbReference type="UniPathway" id="UPA00031">
    <property type="reaction ID" value="UER00006"/>
</dbReference>
<keyword evidence="12 18" id="KW-0479">Metal-binding</keyword>
<accession>A0A6C2U3H7</accession>
<dbReference type="GO" id="GO:0000105">
    <property type="term" value="P:L-histidine biosynthetic process"/>
    <property type="evidence" value="ECO:0007669"/>
    <property type="project" value="UniProtKB-UniRule"/>
</dbReference>
<keyword evidence="16 18" id="KW-0368">Histidine biosynthesis</keyword>
<feature type="domain" description="Histidine biosynthesis HisG C-terminal" evidence="20">
    <location>
        <begin position="215"/>
        <end position="287"/>
    </location>
</feature>
<keyword evidence="10 18" id="KW-0328">Glycosyltransferase</keyword>
<evidence type="ECO:0000256" key="17">
    <source>
        <dbReference type="ARBA" id="ARBA00024861"/>
    </source>
</evidence>
<dbReference type="Gene3D" id="3.40.190.10">
    <property type="entry name" value="Periplasmic binding protein-like II"/>
    <property type="match status" value="2"/>
</dbReference>
<dbReference type="SUPFAM" id="SSF54913">
    <property type="entry name" value="GlnB-like"/>
    <property type="match status" value="1"/>
</dbReference>
<proteinExistence type="inferred from homology"/>
<dbReference type="InterPro" id="IPR011322">
    <property type="entry name" value="N-reg_PII-like_a/b"/>
</dbReference>
<dbReference type="PANTHER" id="PTHR21403">
    <property type="entry name" value="ATP PHOSPHORIBOSYLTRANSFERASE ATP-PRTASE"/>
    <property type="match status" value="1"/>
</dbReference>
<dbReference type="FunFam" id="3.30.70.120:FF:000002">
    <property type="entry name" value="ATP phosphoribosyltransferase"/>
    <property type="match status" value="1"/>
</dbReference>
<evidence type="ECO:0000256" key="18">
    <source>
        <dbReference type="HAMAP-Rule" id="MF_00079"/>
    </source>
</evidence>
<evidence type="ECO:0000256" key="4">
    <source>
        <dbReference type="ARBA" id="ARBA00004667"/>
    </source>
</evidence>
<keyword evidence="13 18" id="KW-0547">Nucleotide-binding</keyword>
<dbReference type="GO" id="GO:0005524">
    <property type="term" value="F:ATP binding"/>
    <property type="evidence" value="ECO:0007669"/>
    <property type="project" value="UniProtKB-KW"/>
</dbReference>
<evidence type="ECO:0000256" key="6">
    <source>
        <dbReference type="ARBA" id="ARBA00011946"/>
    </source>
</evidence>
<dbReference type="SUPFAM" id="SSF53850">
    <property type="entry name" value="Periplasmic binding protein-like II"/>
    <property type="match status" value="1"/>
</dbReference>
<dbReference type="EMBL" id="CAAHFG010000001">
    <property type="protein sequence ID" value="VGO14349.1"/>
    <property type="molecule type" value="Genomic_DNA"/>
</dbReference>
<dbReference type="Gene3D" id="3.30.70.120">
    <property type="match status" value="1"/>
</dbReference>
<comment type="cofactor">
    <cofactor evidence="2 18">
        <name>Mg(2+)</name>
        <dbReference type="ChEBI" id="CHEBI:18420"/>
    </cofactor>
</comment>
<evidence type="ECO:0000256" key="2">
    <source>
        <dbReference type="ARBA" id="ARBA00001946"/>
    </source>
</evidence>
<keyword evidence="11 18" id="KW-0808">Transferase</keyword>
<organism evidence="21 22">
    <name type="scientific">Pontiella desulfatans</name>
    <dbReference type="NCBI Taxonomy" id="2750659"/>
    <lineage>
        <taxon>Bacteria</taxon>
        <taxon>Pseudomonadati</taxon>
        <taxon>Kiritimatiellota</taxon>
        <taxon>Kiritimatiellia</taxon>
        <taxon>Kiritimatiellales</taxon>
        <taxon>Pontiellaceae</taxon>
        <taxon>Pontiella</taxon>
    </lineage>
</organism>
<dbReference type="InterPro" id="IPR001348">
    <property type="entry name" value="ATP_PRibTrfase_HisG"/>
</dbReference>
<keyword evidence="14 18" id="KW-0067">ATP-binding</keyword>
<dbReference type="PANTHER" id="PTHR21403:SF10">
    <property type="entry name" value="ATP PHOSPHORIBOSYLTRANSFERASE"/>
    <property type="match status" value="1"/>
</dbReference>
<evidence type="ECO:0000313" key="22">
    <source>
        <dbReference type="Proteomes" id="UP000366872"/>
    </source>
</evidence>
<evidence type="ECO:0000256" key="11">
    <source>
        <dbReference type="ARBA" id="ARBA00022679"/>
    </source>
</evidence>
<keyword evidence="15 18" id="KW-0460">Magnesium</keyword>
<evidence type="ECO:0000313" key="21">
    <source>
        <dbReference type="EMBL" id="VGO14349.1"/>
    </source>
</evidence>
<evidence type="ECO:0000256" key="5">
    <source>
        <dbReference type="ARBA" id="ARBA00007955"/>
    </source>
</evidence>
<sequence length="290" mass="31960">MKKLVIGLPKGSLQESTYALFKKAGFSIKGGSRSYFPSIDDDEIEIRILRAQEMSRYVEHGMLDAGIAGLDWVEANGSDVVNLCDMVYSKQSKSPIRWVLAVPNDSEIASVKDLEGKKIATEGVGIVERWLEKNGVKAEVEFSWGATEVKVPDFVDAIVDITETGSSLRANNLKIVETLMESYTQFFCSKDAWADEWKQQKLKKIALLLKAALDADDKVLLKLNVNEKNLETVKALLPALHSPTVNSLTDEGWYAIETVVDESVVREIIPDLKGAGAEGIIEISLNKVVA</sequence>